<dbReference type="AlphaFoldDB" id="A0A0C3KB38"/>
<dbReference type="STRING" id="1051891.A0A0C3KB38"/>
<dbReference type="Gene3D" id="3.30.710.10">
    <property type="entry name" value="Potassium Channel Kv1.1, Chain A"/>
    <property type="match status" value="1"/>
</dbReference>
<dbReference type="HOGENOM" id="CLU_033082_2_0_1"/>
<gene>
    <name evidence="2" type="ORF">M407DRAFT_225198</name>
</gene>
<reference evidence="3" key="2">
    <citation type="submission" date="2015-01" db="EMBL/GenBank/DDBJ databases">
        <title>Evolutionary Origins and Diversification of the Mycorrhizal Mutualists.</title>
        <authorList>
            <consortium name="DOE Joint Genome Institute"/>
            <consortium name="Mycorrhizal Genomics Consortium"/>
            <person name="Kohler A."/>
            <person name="Kuo A."/>
            <person name="Nagy L.G."/>
            <person name="Floudas D."/>
            <person name="Copeland A."/>
            <person name="Barry K.W."/>
            <person name="Cichocki N."/>
            <person name="Veneault-Fourrey C."/>
            <person name="LaButti K."/>
            <person name="Lindquist E.A."/>
            <person name="Lipzen A."/>
            <person name="Lundell T."/>
            <person name="Morin E."/>
            <person name="Murat C."/>
            <person name="Riley R."/>
            <person name="Ohm R."/>
            <person name="Sun H."/>
            <person name="Tunlid A."/>
            <person name="Henrissat B."/>
            <person name="Grigoriev I.V."/>
            <person name="Hibbett D.S."/>
            <person name="Martin F."/>
        </authorList>
    </citation>
    <scope>NUCLEOTIDE SEQUENCE [LARGE SCALE GENOMIC DNA]</scope>
    <source>
        <strain evidence="3">MUT 4182</strain>
    </source>
</reference>
<organism evidence="2 3">
    <name type="scientific">Tulasnella calospora MUT 4182</name>
    <dbReference type="NCBI Taxonomy" id="1051891"/>
    <lineage>
        <taxon>Eukaryota</taxon>
        <taxon>Fungi</taxon>
        <taxon>Dikarya</taxon>
        <taxon>Basidiomycota</taxon>
        <taxon>Agaricomycotina</taxon>
        <taxon>Agaricomycetes</taxon>
        <taxon>Cantharellales</taxon>
        <taxon>Tulasnellaceae</taxon>
        <taxon>Tulasnella</taxon>
    </lineage>
</organism>
<name>A0A0C3KB38_9AGAM</name>
<dbReference type="Proteomes" id="UP000054248">
    <property type="component" value="Unassembled WGS sequence"/>
</dbReference>
<dbReference type="InterPro" id="IPR000210">
    <property type="entry name" value="BTB/POZ_dom"/>
</dbReference>
<evidence type="ECO:0000313" key="3">
    <source>
        <dbReference type="Proteomes" id="UP000054248"/>
    </source>
</evidence>
<dbReference type="SMART" id="SM00225">
    <property type="entry name" value="BTB"/>
    <property type="match status" value="1"/>
</dbReference>
<sequence>MGDHETVTIGETDYRRHATHYYEDGNFIFIVETTAFRLFQGILTRRSAVMKDMLGLPQPKQSDSMDEGNPQQLTLDGIPAVELQDDASEFALLLDFMFPRTCLSYPTVDWSRLLSLVQIAQKYGVDDVCTLASKRLAKILPTVSGGGQDLSVYKDPLTAVEVIESCRLSGLPAFLPLAFYSLSTMEWSDADAIESGALGRLSSRDQVRVHQGRASLQAEVMKRALFRWENSTGGGARQCGLCGRGMKGKLWSTQDDSVRWKELLMHPLEELDRRSQLQTLSHLCPDSCRRSFVAENGAFRKELLQSLGACFTLNDETTPFGGCP</sequence>
<keyword evidence="3" id="KW-1185">Reference proteome</keyword>
<reference evidence="2 3" key="1">
    <citation type="submission" date="2014-04" db="EMBL/GenBank/DDBJ databases">
        <authorList>
            <consortium name="DOE Joint Genome Institute"/>
            <person name="Kuo A."/>
            <person name="Girlanda M."/>
            <person name="Perotto S."/>
            <person name="Kohler A."/>
            <person name="Nagy L.G."/>
            <person name="Floudas D."/>
            <person name="Copeland A."/>
            <person name="Barry K.W."/>
            <person name="Cichocki N."/>
            <person name="Veneault-Fourrey C."/>
            <person name="LaButti K."/>
            <person name="Lindquist E.A."/>
            <person name="Lipzen A."/>
            <person name="Lundell T."/>
            <person name="Morin E."/>
            <person name="Murat C."/>
            <person name="Sun H."/>
            <person name="Tunlid A."/>
            <person name="Henrissat B."/>
            <person name="Grigoriev I.V."/>
            <person name="Hibbett D.S."/>
            <person name="Martin F."/>
            <person name="Nordberg H.P."/>
            <person name="Cantor M.N."/>
            <person name="Hua S.X."/>
        </authorList>
    </citation>
    <scope>NUCLEOTIDE SEQUENCE [LARGE SCALE GENOMIC DNA]</scope>
    <source>
        <strain evidence="2 3">MUT 4182</strain>
    </source>
</reference>
<proteinExistence type="predicted"/>
<accession>A0A0C3KB38</accession>
<dbReference type="EMBL" id="KN823272">
    <property type="protein sequence ID" value="KIO18638.1"/>
    <property type="molecule type" value="Genomic_DNA"/>
</dbReference>
<evidence type="ECO:0000313" key="2">
    <source>
        <dbReference type="EMBL" id="KIO18638.1"/>
    </source>
</evidence>
<evidence type="ECO:0000259" key="1">
    <source>
        <dbReference type="SMART" id="SM00225"/>
    </source>
</evidence>
<dbReference type="OrthoDB" id="2800059at2759"/>
<protein>
    <recommendedName>
        <fullName evidence="1">BTB domain-containing protein</fullName>
    </recommendedName>
</protein>
<dbReference type="InterPro" id="IPR011333">
    <property type="entry name" value="SKP1/BTB/POZ_sf"/>
</dbReference>
<feature type="domain" description="BTB" evidence="1">
    <location>
        <begin position="25"/>
        <end position="140"/>
    </location>
</feature>